<sequence>MTNLSSTETNPSVLHWDSLRVQILTGGQHQCEGRVEMYLNSGWGTICDDAWDLPDAQVVCRQLGCGEATAALGEAFFGPGSGTILLDNLKCSGVEASLQELCALYSVTNMVPK</sequence>
<dbReference type="Pfam" id="PF00530">
    <property type="entry name" value="SRCR"/>
    <property type="match status" value="1"/>
</dbReference>
<reference evidence="5" key="2">
    <citation type="submission" date="2025-08" db="UniProtKB">
        <authorList>
            <consortium name="Ensembl"/>
        </authorList>
    </citation>
    <scope>IDENTIFICATION</scope>
</reference>
<dbReference type="PRINTS" id="PR00258">
    <property type="entry name" value="SPERACTRCPTR"/>
</dbReference>
<evidence type="ECO:0000256" key="1">
    <source>
        <dbReference type="ARBA" id="ARBA00022729"/>
    </source>
</evidence>
<feature type="domain" description="SRCR" evidence="4">
    <location>
        <begin position="21"/>
        <end position="100"/>
    </location>
</feature>
<dbReference type="Proteomes" id="UP000472264">
    <property type="component" value="Chromosome 14"/>
</dbReference>
<dbReference type="GO" id="GO:0016020">
    <property type="term" value="C:membrane"/>
    <property type="evidence" value="ECO:0007669"/>
    <property type="project" value="InterPro"/>
</dbReference>
<comment type="caution">
    <text evidence="3">Lacks conserved residue(s) required for the propagation of feature annotation.</text>
</comment>
<dbReference type="OMA" id="CIHCAIS"/>
<dbReference type="Ensembl" id="ENSENLT00000016283.1">
    <property type="protein sequence ID" value="ENSENLP00000015682.1"/>
    <property type="gene ID" value="ENSENLG00000007286.1"/>
</dbReference>
<keyword evidence="1" id="KW-0732">Signal</keyword>
<dbReference type="PANTHER" id="PTHR48071">
    <property type="entry name" value="SRCR DOMAIN-CONTAINING PROTEIN"/>
    <property type="match status" value="1"/>
</dbReference>
<evidence type="ECO:0000259" key="4">
    <source>
        <dbReference type="PROSITE" id="PS50287"/>
    </source>
</evidence>
<evidence type="ECO:0000313" key="6">
    <source>
        <dbReference type="Proteomes" id="UP000472264"/>
    </source>
</evidence>
<dbReference type="InterPro" id="IPR036772">
    <property type="entry name" value="SRCR-like_dom_sf"/>
</dbReference>
<protein>
    <recommendedName>
        <fullName evidence="4">SRCR domain-containing protein</fullName>
    </recommendedName>
</protein>
<reference evidence="5" key="1">
    <citation type="submission" date="2021-04" db="EMBL/GenBank/DDBJ databases">
        <authorList>
            <consortium name="Wellcome Sanger Institute Data Sharing"/>
        </authorList>
    </citation>
    <scope>NUCLEOTIDE SEQUENCE [LARGE SCALE GENOMIC DNA]</scope>
</reference>
<accession>A0A665U835</accession>
<dbReference type="PANTHER" id="PTHR48071:SF22">
    <property type="entry name" value="DELETED IN MALIGNANT BRAIN TUMORS 1 PROTEIN-LIKE"/>
    <property type="match status" value="1"/>
</dbReference>
<dbReference type="SUPFAM" id="SSF56487">
    <property type="entry name" value="SRCR-like"/>
    <property type="match status" value="1"/>
</dbReference>
<evidence type="ECO:0000313" key="5">
    <source>
        <dbReference type="Ensembl" id="ENSENLP00000015682.1"/>
    </source>
</evidence>
<dbReference type="Gene3D" id="3.10.250.10">
    <property type="entry name" value="SRCR-like domain"/>
    <property type="match status" value="1"/>
</dbReference>
<reference evidence="5" key="3">
    <citation type="submission" date="2025-09" db="UniProtKB">
        <authorList>
            <consortium name="Ensembl"/>
        </authorList>
    </citation>
    <scope>IDENTIFICATION</scope>
</reference>
<dbReference type="InterPro" id="IPR001190">
    <property type="entry name" value="SRCR"/>
</dbReference>
<dbReference type="InParanoid" id="A0A665U835"/>
<organism evidence="5 6">
    <name type="scientific">Echeneis naucrates</name>
    <name type="common">Live sharksucker</name>
    <dbReference type="NCBI Taxonomy" id="173247"/>
    <lineage>
        <taxon>Eukaryota</taxon>
        <taxon>Metazoa</taxon>
        <taxon>Chordata</taxon>
        <taxon>Craniata</taxon>
        <taxon>Vertebrata</taxon>
        <taxon>Euteleostomi</taxon>
        <taxon>Actinopterygii</taxon>
        <taxon>Neopterygii</taxon>
        <taxon>Teleostei</taxon>
        <taxon>Neoteleostei</taxon>
        <taxon>Acanthomorphata</taxon>
        <taxon>Carangaria</taxon>
        <taxon>Carangiformes</taxon>
        <taxon>Echeneidae</taxon>
        <taxon>Echeneis</taxon>
    </lineage>
</organism>
<dbReference type="AlphaFoldDB" id="A0A665U835"/>
<proteinExistence type="predicted"/>
<evidence type="ECO:0000256" key="3">
    <source>
        <dbReference type="PROSITE-ProRule" id="PRU00196"/>
    </source>
</evidence>
<keyword evidence="2" id="KW-1015">Disulfide bond</keyword>
<dbReference type="SMART" id="SM00202">
    <property type="entry name" value="SR"/>
    <property type="match status" value="1"/>
</dbReference>
<name>A0A665U835_ECHNA</name>
<keyword evidence="6" id="KW-1185">Reference proteome</keyword>
<evidence type="ECO:0000256" key="2">
    <source>
        <dbReference type="ARBA" id="ARBA00023157"/>
    </source>
</evidence>
<dbReference type="FunFam" id="3.10.250.10:FF:000001">
    <property type="entry name" value="Lysyl oxidase 4 isoform X1"/>
    <property type="match status" value="1"/>
</dbReference>
<dbReference type="PROSITE" id="PS50287">
    <property type="entry name" value="SRCR_2"/>
    <property type="match status" value="1"/>
</dbReference>
<dbReference type="PROSITE" id="PS00420">
    <property type="entry name" value="SRCR_1"/>
    <property type="match status" value="1"/>
</dbReference>